<dbReference type="InterPro" id="IPR001087">
    <property type="entry name" value="GDSL"/>
</dbReference>
<evidence type="ECO:0000256" key="1">
    <source>
        <dbReference type="SAM" id="MobiDB-lite"/>
    </source>
</evidence>
<dbReference type="Gene3D" id="3.40.50.1110">
    <property type="entry name" value="SGNH hydrolase"/>
    <property type="match status" value="1"/>
</dbReference>
<organism evidence="2">
    <name type="scientific">Nakamurella sp. A5-74</name>
    <dbReference type="NCBI Taxonomy" id="3158264"/>
    <lineage>
        <taxon>Bacteria</taxon>
        <taxon>Bacillati</taxon>
        <taxon>Actinomycetota</taxon>
        <taxon>Actinomycetes</taxon>
        <taxon>Nakamurellales</taxon>
        <taxon>Nakamurellaceae</taxon>
        <taxon>Nakamurella</taxon>
    </lineage>
</organism>
<dbReference type="RefSeq" id="WP_353647518.1">
    <property type="nucleotide sequence ID" value="NZ_CP159218.1"/>
</dbReference>
<name>A0AAU8DIV8_9ACTN</name>
<dbReference type="Pfam" id="PF00657">
    <property type="entry name" value="Lipase_GDSL"/>
    <property type="match status" value="1"/>
</dbReference>
<dbReference type="InterPro" id="IPR036514">
    <property type="entry name" value="SGNH_hydro_sf"/>
</dbReference>
<feature type="compositionally biased region" description="Low complexity" evidence="1">
    <location>
        <begin position="89"/>
        <end position="113"/>
    </location>
</feature>
<gene>
    <name evidence="2" type="ORF">ABLG96_11450</name>
</gene>
<dbReference type="GO" id="GO:0016788">
    <property type="term" value="F:hydrolase activity, acting on ester bonds"/>
    <property type="evidence" value="ECO:0007669"/>
    <property type="project" value="InterPro"/>
</dbReference>
<protein>
    <submittedName>
        <fullName evidence="2">SGNH/GDSL hydrolase family protein</fullName>
    </submittedName>
</protein>
<evidence type="ECO:0000313" key="2">
    <source>
        <dbReference type="EMBL" id="XCG61902.1"/>
    </source>
</evidence>
<keyword evidence="2" id="KW-0378">Hydrolase</keyword>
<dbReference type="AlphaFoldDB" id="A0AAU8DIV8"/>
<reference evidence="2" key="1">
    <citation type="submission" date="2024-05" db="EMBL/GenBank/DDBJ databases">
        <authorList>
            <person name="Cai S.Y."/>
            <person name="Jin L.M."/>
            <person name="Li H.R."/>
        </authorList>
    </citation>
    <scope>NUCLEOTIDE SEQUENCE</scope>
    <source>
        <strain evidence="2">A5-74</strain>
    </source>
</reference>
<dbReference type="EMBL" id="CP159218">
    <property type="protein sequence ID" value="XCG61902.1"/>
    <property type="molecule type" value="Genomic_DNA"/>
</dbReference>
<sequence>MRSSRRPSLDHWHGWAATCRASVPRGRGVLAAVLVGALLTVGCSAVRSAADPSSAPAVAPGPVSATVTKPSPPSTERATPARPSPSPSRSPSAAPVSPSPSDRSTTSPSSAAPARGFHELVGLGDSVPAASACDCPGFVSGSAKLLSQTGRRVTAVNLAVPGATSSDLLHDLSSPHERSVIATSDVVVLEIGANDMNVRQLGDTACTDLS</sequence>
<feature type="compositionally biased region" description="Low complexity" evidence="1">
    <location>
        <begin position="51"/>
        <end position="67"/>
    </location>
</feature>
<accession>A0AAU8DIV8</accession>
<proteinExistence type="predicted"/>
<dbReference type="SUPFAM" id="SSF52266">
    <property type="entry name" value="SGNH hydrolase"/>
    <property type="match status" value="1"/>
</dbReference>
<feature type="region of interest" description="Disordered" evidence="1">
    <location>
        <begin position="51"/>
        <end position="113"/>
    </location>
</feature>